<evidence type="ECO:0008006" key="4">
    <source>
        <dbReference type="Google" id="ProtNLM"/>
    </source>
</evidence>
<name>A0A9P9WKY2_9PEZI</name>
<evidence type="ECO:0000313" key="3">
    <source>
        <dbReference type="Proteomes" id="UP000829685"/>
    </source>
</evidence>
<protein>
    <recommendedName>
        <fullName evidence="4">Extracellular membrane protein CFEM domain-containing protein</fullName>
    </recommendedName>
</protein>
<dbReference type="AlphaFoldDB" id="A0A9P9WKY2"/>
<comment type="caution">
    <text evidence="2">The sequence shown here is derived from an EMBL/GenBank/DDBJ whole genome shotgun (WGS) entry which is preliminary data.</text>
</comment>
<sequence>MQIQNLLTVLSLCAVAFAENKVEPDDVPQACRTTDSCRQVIDVSRSCDQTTDNDNTYRSCVCGTTNIQTLLNDCATYVTDLMRDCGWAYNTTATTTSLSGTVRPTVLPSPTTITSGGTTITTTPTPTLGTVASTTSTPAGAPAVTAGLGMLAGVAFAIPALI</sequence>
<proteinExistence type="predicted"/>
<keyword evidence="3" id="KW-1185">Reference proteome</keyword>
<evidence type="ECO:0000313" key="2">
    <source>
        <dbReference type="EMBL" id="KAI1868240.1"/>
    </source>
</evidence>
<dbReference type="EMBL" id="JAFIMR010000017">
    <property type="protein sequence ID" value="KAI1868240.1"/>
    <property type="molecule type" value="Genomic_DNA"/>
</dbReference>
<feature type="chain" id="PRO_5040403982" description="Extracellular membrane protein CFEM domain-containing protein" evidence="1">
    <location>
        <begin position="19"/>
        <end position="162"/>
    </location>
</feature>
<organism evidence="2 3">
    <name type="scientific">Neoarthrinium moseri</name>
    <dbReference type="NCBI Taxonomy" id="1658444"/>
    <lineage>
        <taxon>Eukaryota</taxon>
        <taxon>Fungi</taxon>
        <taxon>Dikarya</taxon>
        <taxon>Ascomycota</taxon>
        <taxon>Pezizomycotina</taxon>
        <taxon>Sordariomycetes</taxon>
        <taxon>Xylariomycetidae</taxon>
        <taxon>Amphisphaeriales</taxon>
        <taxon>Apiosporaceae</taxon>
        <taxon>Neoarthrinium</taxon>
    </lineage>
</organism>
<reference evidence="2" key="1">
    <citation type="submission" date="2021-03" db="EMBL/GenBank/DDBJ databases">
        <title>Revisited historic fungal species revealed as producer of novel bioactive compounds through whole genome sequencing and comparative genomics.</title>
        <authorList>
            <person name="Vignolle G.A."/>
            <person name="Hochenegger N."/>
            <person name="Mach R.L."/>
            <person name="Mach-Aigner A.R."/>
            <person name="Javad Rahimi M."/>
            <person name="Salim K.A."/>
            <person name="Chan C.M."/>
            <person name="Lim L.B.L."/>
            <person name="Cai F."/>
            <person name="Druzhinina I.S."/>
            <person name="U'Ren J.M."/>
            <person name="Derntl C."/>
        </authorList>
    </citation>
    <scope>NUCLEOTIDE SEQUENCE</scope>
    <source>
        <strain evidence="2">TUCIM 5799</strain>
    </source>
</reference>
<dbReference type="Proteomes" id="UP000829685">
    <property type="component" value="Unassembled WGS sequence"/>
</dbReference>
<feature type="signal peptide" evidence="1">
    <location>
        <begin position="1"/>
        <end position="18"/>
    </location>
</feature>
<dbReference type="OrthoDB" id="4843554at2759"/>
<accession>A0A9P9WKY2</accession>
<evidence type="ECO:0000256" key="1">
    <source>
        <dbReference type="SAM" id="SignalP"/>
    </source>
</evidence>
<keyword evidence="1" id="KW-0732">Signal</keyword>
<gene>
    <name evidence="2" type="ORF">JX265_007063</name>
</gene>